<dbReference type="Gene3D" id="3.40.250.10">
    <property type="entry name" value="Rhodanese-like domain"/>
    <property type="match status" value="1"/>
</dbReference>
<dbReference type="InterPro" id="IPR001763">
    <property type="entry name" value="Rhodanese-like_dom"/>
</dbReference>
<evidence type="ECO:0000313" key="2">
    <source>
        <dbReference type="Proteomes" id="UP000665944"/>
    </source>
</evidence>
<proteinExistence type="predicted"/>
<dbReference type="AlphaFoldDB" id="A0A4Q9WN55"/>
<reference evidence="1 2" key="1">
    <citation type="submission" date="2022-06" db="EMBL/GenBank/DDBJ databases">
        <title>Staphylococcus hominis ShoR14 genome sequence.</title>
        <authorList>
            <person name="Yeo C.C."/>
            <person name="Chew C.H."/>
            <person name="Che Hamzah A.M."/>
            <person name="Al-Trad E.I."/>
        </authorList>
    </citation>
    <scope>NUCLEOTIDE SEQUENCE [LARGE SCALE GENOMIC DNA]</scope>
    <source>
        <strain evidence="1 2">ShoR14</strain>
    </source>
</reference>
<dbReference type="EMBL" id="JAGHKT020000011">
    <property type="protein sequence ID" value="MCM5672778.1"/>
    <property type="molecule type" value="Genomic_DNA"/>
</dbReference>
<gene>
    <name evidence="1" type="ORF">J7T32_008495</name>
</gene>
<protein>
    <submittedName>
        <fullName evidence="1">Rhodanese-like domain-containing protein</fullName>
    </submittedName>
</protein>
<dbReference type="RefSeq" id="WP_017176351.1">
    <property type="nucleotide sequence ID" value="NZ_CAXOIK010000019.1"/>
</dbReference>
<evidence type="ECO:0000313" key="1">
    <source>
        <dbReference type="EMBL" id="MCM5672778.1"/>
    </source>
</evidence>
<dbReference type="InterPro" id="IPR050229">
    <property type="entry name" value="GlpE_sulfurtransferase"/>
</dbReference>
<dbReference type="SUPFAM" id="SSF52821">
    <property type="entry name" value="Rhodanese/Cell cycle control phosphatase"/>
    <property type="match status" value="1"/>
</dbReference>
<keyword evidence="2" id="KW-1185">Reference proteome</keyword>
<dbReference type="PANTHER" id="PTHR43031:SF17">
    <property type="entry name" value="SULFURTRANSFERASE YTWF-RELATED"/>
    <property type="match status" value="1"/>
</dbReference>
<dbReference type="PANTHER" id="PTHR43031">
    <property type="entry name" value="FAD-DEPENDENT OXIDOREDUCTASE"/>
    <property type="match status" value="1"/>
</dbReference>
<comment type="caution">
    <text evidence="1">The sequence shown here is derived from an EMBL/GenBank/DDBJ whole genome shotgun (WGS) entry which is preliminary data.</text>
</comment>
<dbReference type="Pfam" id="PF00581">
    <property type="entry name" value="Rhodanese"/>
    <property type="match status" value="1"/>
</dbReference>
<dbReference type="InterPro" id="IPR036873">
    <property type="entry name" value="Rhodanese-like_dom_sf"/>
</dbReference>
<sequence>METITVDQLKEKILGSNPVNIIDVRTDEETAMGTIPGAKTIPMDQIADNLNQFNKNETYYIVCAAGVRSEKVANYLENEGIHAVNVEGGMQAWGDEGIEIDSI</sequence>
<organism evidence="1 2">
    <name type="scientific">Staphylococcus hominis</name>
    <dbReference type="NCBI Taxonomy" id="1290"/>
    <lineage>
        <taxon>Bacteria</taxon>
        <taxon>Bacillati</taxon>
        <taxon>Bacillota</taxon>
        <taxon>Bacilli</taxon>
        <taxon>Bacillales</taxon>
        <taxon>Staphylococcaceae</taxon>
        <taxon>Staphylococcus</taxon>
    </lineage>
</organism>
<accession>A0A4Q9WN55</accession>
<dbReference type="PROSITE" id="PS50206">
    <property type="entry name" value="RHODANESE_3"/>
    <property type="match status" value="1"/>
</dbReference>
<name>A0A4Q9WN55_STAHO</name>
<dbReference type="SMART" id="SM00450">
    <property type="entry name" value="RHOD"/>
    <property type="match status" value="1"/>
</dbReference>
<dbReference type="CDD" id="cd00158">
    <property type="entry name" value="RHOD"/>
    <property type="match status" value="1"/>
</dbReference>
<dbReference type="Proteomes" id="UP000665944">
    <property type="component" value="Unassembled WGS sequence"/>
</dbReference>